<dbReference type="VEuPathDB" id="TrichDB:TRFO_15306"/>
<dbReference type="GeneID" id="94833013"/>
<organism evidence="2 3">
    <name type="scientific">Tritrichomonas foetus</name>
    <dbReference type="NCBI Taxonomy" id="1144522"/>
    <lineage>
        <taxon>Eukaryota</taxon>
        <taxon>Metamonada</taxon>
        <taxon>Parabasalia</taxon>
        <taxon>Tritrichomonadida</taxon>
        <taxon>Tritrichomonadidae</taxon>
        <taxon>Tritrichomonas</taxon>
    </lineage>
</organism>
<evidence type="ECO:0000313" key="3">
    <source>
        <dbReference type="Proteomes" id="UP000179807"/>
    </source>
</evidence>
<sequence length="181" mass="20257">MDRGVVQRNTRHFHSKLRKQRCASVGRRSIHSRDLDLFLDVELNKNNFSLCSFAMGGMPYFELSGLSYDDSSNAKAIESLIAGRISPFISDLFEGIDLKEKKVPCFITDSRQSIAAKYQLVLSDGSKNSHASFKVVRTRRMSDSKDFLDECEGALGPSSADSNVLIPTRRKSKTEISKKSL</sequence>
<dbReference type="Proteomes" id="UP000179807">
    <property type="component" value="Unassembled WGS sequence"/>
</dbReference>
<dbReference type="EMBL" id="MLAK01000384">
    <property type="protein sequence ID" value="OHT14375.1"/>
    <property type="molecule type" value="Genomic_DNA"/>
</dbReference>
<evidence type="ECO:0000313" key="2">
    <source>
        <dbReference type="EMBL" id="OHT14375.1"/>
    </source>
</evidence>
<comment type="caution">
    <text evidence="2">The sequence shown here is derived from an EMBL/GenBank/DDBJ whole genome shotgun (WGS) entry which is preliminary data.</text>
</comment>
<evidence type="ECO:0000256" key="1">
    <source>
        <dbReference type="SAM" id="MobiDB-lite"/>
    </source>
</evidence>
<protein>
    <submittedName>
        <fullName evidence="2">Uncharacterized protein</fullName>
    </submittedName>
</protein>
<accession>A0A1J4KSV6</accession>
<gene>
    <name evidence="2" type="ORF">TRFO_15306</name>
</gene>
<keyword evidence="3" id="KW-1185">Reference proteome</keyword>
<reference evidence="2" key="1">
    <citation type="submission" date="2016-10" db="EMBL/GenBank/DDBJ databases">
        <authorList>
            <person name="Benchimol M."/>
            <person name="Almeida L.G."/>
            <person name="Vasconcelos A.T."/>
            <person name="Perreira-Neves A."/>
            <person name="Rosa I.A."/>
            <person name="Tasca T."/>
            <person name="Bogo M.R."/>
            <person name="de Souza W."/>
        </authorList>
    </citation>
    <scope>NUCLEOTIDE SEQUENCE [LARGE SCALE GENOMIC DNA]</scope>
    <source>
        <strain evidence="2">K</strain>
    </source>
</reference>
<feature type="region of interest" description="Disordered" evidence="1">
    <location>
        <begin position="154"/>
        <end position="181"/>
    </location>
</feature>
<dbReference type="RefSeq" id="XP_068367511.1">
    <property type="nucleotide sequence ID" value="XM_068498309.1"/>
</dbReference>
<dbReference type="AlphaFoldDB" id="A0A1J4KSV6"/>
<name>A0A1J4KSV6_9EUKA</name>
<proteinExistence type="predicted"/>